<dbReference type="AlphaFoldDB" id="A0A1S1HSE7"/>
<dbReference type="InterPro" id="IPR021283">
    <property type="entry name" value="Phage_Wedge1"/>
</dbReference>
<sequence length="218" mass="24562">MRDYLKLITSRHQSAPKFKQHIDLITRSLSDISVSANTLNPHFSLDEAIGVQLDAVGEWVGIRRHVETPIIDTYFSLDTDATGFDSGMWKRPLDPSTGFTALDDDTYRSIIKIKVQANNWDGTSESLTEIYNELVIDEDSKIFFVDNLDMSIDVYITGSVISAVTKAIIRQGYLRVKPQGVNVNNYYYNANPKSPVFGFDIENEYIAGFDQSGFSIKL</sequence>
<dbReference type="EMBL" id="LVIE01000090">
    <property type="protein sequence ID" value="OHT25008.1"/>
    <property type="molecule type" value="Genomic_DNA"/>
</dbReference>
<name>A0A1S1HSE7_PROST</name>
<dbReference type="Pfam" id="PF11041">
    <property type="entry name" value="Phage_Wedge1"/>
    <property type="match status" value="1"/>
</dbReference>
<gene>
    <name evidence="1" type="ORF">A3Q29_16565</name>
</gene>
<organism evidence="1 2">
    <name type="scientific">Providencia stuartii</name>
    <dbReference type="NCBI Taxonomy" id="588"/>
    <lineage>
        <taxon>Bacteria</taxon>
        <taxon>Pseudomonadati</taxon>
        <taxon>Pseudomonadota</taxon>
        <taxon>Gammaproteobacteria</taxon>
        <taxon>Enterobacterales</taxon>
        <taxon>Morganellaceae</taxon>
        <taxon>Providencia</taxon>
    </lineage>
</organism>
<evidence type="ECO:0000313" key="2">
    <source>
        <dbReference type="Proteomes" id="UP000179588"/>
    </source>
</evidence>
<accession>A0A1S1HSE7</accession>
<dbReference type="Proteomes" id="UP000179588">
    <property type="component" value="Unassembled WGS sequence"/>
</dbReference>
<proteinExistence type="predicted"/>
<protein>
    <recommendedName>
        <fullName evidence="3">Bacteriophage protein</fullName>
    </recommendedName>
</protein>
<keyword evidence="2" id="KW-1185">Reference proteome</keyword>
<reference evidence="1 2" key="1">
    <citation type="submission" date="2016-03" db="EMBL/GenBank/DDBJ databases">
        <title>Genome sequence of Providencia stuartii strain, isolated from the salivary glands of larval Lucilia sericata.</title>
        <authorList>
            <person name="Yuan Y."/>
            <person name="Zhang Y."/>
            <person name="Fu S."/>
            <person name="Crippen T.L."/>
            <person name="Visi D."/>
            <person name="Benbow M.E."/>
            <person name="Allen M."/>
            <person name="Tomberlin J.K."/>
            <person name="Sze S.-H."/>
            <person name="Tarone A.M."/>
        </authorList>
    </citation>
    <scope>NUCLEOTIDE SEQUENCE [LARGE SCALE GENOMIC DNA]</scope>
    <source>
        <strain evidence="1 2">Crippen</strain>
    </source>
</reference>
<evidence type="ECO:0008006" key="3">
    <source>
        <dbReference type="Google" id="ProtNLM"/>
    </source>
</evidence>
<comment type="caution">
    <text evidence="1">The sequence shown here is derived from an EMBL/GenBank/DDBJ whole genome shotgun (WGS) entry which is preliminary data.</text>
</comment>
<evidence type="ECO:0000313" key="1">
    <source>
        <dbReference type="EMBL" id="OHT25008.1"/>
    </source>
</evidence>